<organism evidence="1 2">
    <name type="scientific">Rapidithrix thailandica</name>
    <dbReference type="NCBI Taxonomy" id="413964"/>
    <lineage>
        <taxon>Bacteria</taxon>
        <taxon>Pseudomonadati</taxon>
        <taxon>Bacteroidota</taxon>
        <taxon>Cytophagia</taxon>
        <taxon>Cytophagales</taxon>
        <taxon>Flammeovirgaceae</taxon>
        <taxon>Rapidithrix</taxon>
    </lineage>
</organism>
<sequence>MKTLAKVGIITLISILGLQTYSLAQSALFVYKNENKGMGDYMCMRGMPNQQEAEYLTKQKLQELVNDEQHIFKYTSTNGKGYGIVLKSSIKTEDGANLAIFGGALGCKSYKQAENLALANLRKFNPEWKGKEYVVVLKFEDK</sequence>
<reference evidence="1 2" key="1">
    <citation type="submission" date="2024-04" db="EMBL/GenBank/DDBJ databases">
        <title>Novel genus in family Flammeovirgaceae.</title>
        <authorList>
            <person name="Nguyen T.H."/>
            <person name="Vuong T.Q."/>
            <person name="Le H."/>
            <person name="Kim S.-G."/>
        </authorList>
    </citation>
    <scope>NUCLEOTIDE SEQUENCE [LARGE SCALE GENOMIC DNA]</scope>
    <source>
        <strain evidence="1 2">JCM 23209</strain>
    </source>
</reference>
<name>A0AAW9S6Y6_9BACT</name>
<dbReference type="EMBL" id="JBDKWZ010000009">
    <property type="protein sequence ID" value="MEN7549638.1"/>
    <property type="molecule type" value="Genomic_DNA"/>
</dbReference>
<gene>
    <name evidence="1" type="ORF">AAG747_17065</name>
</gene>
<dbReference type="RefSeq" id="WP_346822417.1">
    <property type="nucleotide sequence ID" value="NZ_JBDKWZ010000009.1"/>
</dbReference>
<accession>A0AAW9S6Y6</accession>
<evidence type="ECO:0000313" key="1">
    <source>
        <dbReference type="EMBL" id="MEN7549638.1"/>
    </source>
</evidence>
<evidence type="ECO:0000313" key="2">
    <source>
        <dbReference type="Proteomes" id="UP001403385"/>
    </source>
</evidence>
<dbReference type="AlphaFoldDB" id="A0AAW9S6Y6"/>
<comment type="caution">
    <text evidence="1">The sequence shown here is derived from an EMBL/GenBank/DDBJ whole genome shotgun (WGS) entry which is preliminary data.</text>
</comment>
<dbReference type="Proteomes" id="UP001403385">
    <property type="component" value="Unassembled WGS sequence"/>
</dbReference>
<proteinExistence type="predicted"/>
<protein>
    <submittedName>
        <fullName evidence="1">Uncharacterized protein</fullName>
    </submittedName>
</protein>
<keyword evidence="2" id="KW-1185">Reference proteome</keyword>